<evidence type="ECO:0000313" key="2">
    <source>
        <dbReference type="EMBL" id="KAK3886954.1"/>
    </source>
</evidence>
<protein>
    <submittedName>
        <fullName evidence="2">Uncharacterized protein</fullName>
    </submittedName>
</protein>
<sequence>MLSKKGVQTESRVGGRMDQQGAYVGLVCEFRWDPPSPPQDPPSYSEFSLPSYPSWTQHEEETAEQYGSNIERESNHQSPSFRTQKEKARQNEFRVKRELSPRLSPEYSQRRVKRVRQSAAQEDFNPFQFQHVHVEVRLNGDKSQKENQYDHSHNNDREKIRSLVKDREEFNSRPSSTSHFQH</sequence>
<accession>A0AAE1G7Z3</accession>
<feature type="compositionally biased region" description="Basic and acidic residues" evidence="1">
    <location>
        <begin position="132"/>
        <end position="171"/>
    </location>
</feature>
<evidence type="ECO:0000313" key="3">
    <source>
        <dbReference type="Proteomes" id="UP001286313"/>
    </source>
</evidence>
<organism evidence="2 3">
    <name type="scientific">Petrolisthes cinctipes</name>
    <name type="common">Flat porcelain crab</name>
    <dbReference type="NCBI Taxonomy" id="88211"/>
    <lineage>
        <taxon>Eukaryota</taxon>
        <taxon>Metazoa</taxon>
        <taxon>Ecdysozoa</taxon>
        <taxon>Arthropoda</taxon>
        <taxon>Crustacea</taxon>
        <taxon>Multicrustacea</taxon>
        <taxon>Malacostraca</taxon>
        <taxon>Eumalacostraca</taxon>
        <taxon>Eucarida</taxon>
        <taxon>Decapoda</taxon>
        <taxon>Pleocyemata</taxon>
        <taxon>Anomura</taxon>
        <taxon>Galatheoidea</taxon>
        <taxon>Porcellanidae</taxon>
        <taxon>Petrolisthes</taxon>
    </lineage>
</organism>
<comment type="caution">
    <text evidence="2">The sequence shown here is derived from an EMBL/GenBank/DDBJ whole genome shotgun (WGS) entry which is preliminary data.</text>
</comment>
<dbReference type="Proteomes" id="UP001286313">
    <property type="component" value="Unassembled WGS sequence"/>
</dbReference>
<evidence type="ECO:0000256" key="1">
    <source>
        <dbReference type="SAM" id="MobiDB-lite"/>
    </source>
</evidence>
<dbReference type="EMBL" id="JAWQEG010000655">
    <property type="protein sequence ID" value="KAK3886954.1"/>
    <property type="molecule type" value="Genomic_DNA"/>
</dbReference>
<feature type="compositionally biased region" description="Basic and acidic residues" evidence="1">
    <location>
        <begin position="83"/>
        <end position="100"/>
    </location>
</feature>
<gene>
    <name evidence="2" type="ORF">Pcinc_008925</name>
</gene>
<proteinExistence type="predicted"/>
<feature type="compositionally biased region" description="Polar residues" evidence="1">
    <location>
        <begin position="172"/>
        <end position="182"/>
    </location>
</feature>
<name>A0AAE1G7Z3_PETCI</name>
<reference evidence="2" key="1">
    <citation type="submission" date="2023-10" db="EMBL/GenBank/DDBJ databases">
        <title>Genome assemblies of two species of porcelain crab, Petrolisthes cinctipes and Petrolisthes manimaculis (Anomura: Porcellanidae).</title>
        <authorList>
            <person name="Angst P."/>
        </authorList>
    </citation>
    <scope>NUCLEOTIDE SEQUENCE</scope>
    <source>
        <strain evidence="2">PB745_01</strain>
        <tissue evidence="2">Gill</tissue>
    </source>
</reference>
<keyword evidence="3" id="KW-1185">Reference proteome</keyword>
<dbReference type="AlphaFoldDB" id="A0AAE1G7Z3"/>
<feature type="compositionally biased region" description="Polar residues" evidence="1">
    <location>
        <begin position="45"/>
        <end position="56"/>
    </location>
</feature>
<feature type="region of interest" description="Disordered" evidence="1">
    <location>
        <begin position="30"/>
        <end position="182"/>
    </location>
</feature>